<dbReference type="Proteomes" id="UP000805649">
    <property type="component" value="Unassembled WGS sequence"/>
</dbReference>
<sequence length="30" mass="3305">MRSAPQSQGPLTLIQPHPSWPHCGVRRPGL</sequence>
<dbReference type="EMBL" id="VUJX02000004">
    <property type="protein sequence ID" value="KAL0937391.1"/>
    <property type="molecule type" value="Genomic_DNA"/>
</dbReference>
<organism evidence="1 2">
    <name type="scientific">Colletotrichum truncatum</name>
    <name type="common">Anthracnose fungus</name>
    <name type="synonym">Colletotrichum capsici</name>
    <dbReference type="NCBI Taxonomy" id="5467"/>
    <lineage>
        <taxon>Eukaryota</taxon>
        <taxon>Fungi</taxon>
        <taxon>Dikarya</taxon>
        <taxon>Ascomycota</taxon>
        <taxon>Pezizomycotina</taxon>
        <taxon>Sordariomycetes</taxon>
        <taxon>Hypocreomycetidae</taxon>
        <taxon>Glomerellales</taxon>
        <taxon>Glomerellaceae</taxon>
        <taxon>Colletotrichum</taxon>
        <taxon>Colletotrichum truncatum species complex</taxon>
    </lineage>
</organism>
<comment type="caution">
    <text evidence="1">The sequence shown here is derived from an EMBL/GenBank/DDBJ whole genome shotgun (WGS) entry which is preliminary data.</text>
</comment>
<gene>
    <name evidence="1" type="ORF">CTRU02_207122</name>
</gene>
<evidence type="ECO:0000313" key="1">
    <source>
        <dbReference type="EMBL" id="KAL0937391.1"/>
    </source>
</evidence>
<evidence type="ECO:0000313" key="2">
    <source>
        <dbReference type="Proteomes" id="UP000805649"/>
    </source>
</evidence>
<proteinExistence type="predicted"/>
<keyword evidence="2" id="KW-1185">Reference proteome</keyword>
<accession>A0ACC3YZX1</accession>
<protein>
    <submittedName>
        <fullName evidence="1">Uncharacterized protein</fullName>
    </submittedName>
</protein>
<reference evidence="1 2" key="1">
    <citation type="journal article" date="2020" name="Phytopathology">
        <title>Genome Sequence Resources of Colletotrichum truncatum, C. plurivorum, C. musicola, and C. sojae: Four Species Pathogenic to Soybean (Glycine max).</title>
        <authorList>
            <person name="Rogerio F."/>
            <person name="Boufleur T.R."/>
            <person name="Ciampi-Guillardi M."/>
            <person name="Sukno S.A."/>
            <person name="Thon M.R."/>
            <person name="Massola Junior N.S."/>
            <person name="Baroncelli R."/>
        </authorList>
    </citation>
    <scope>NUCLEOTIDE SEQUENCE [LARGE SCALE GENOMIC DNA]</scope>
    <source>
        <strain evidence="1 2">CMES1059</strain>
    </source>
</reference>
<name>A0ACC3YZX1_COLTU</name>